<name>A0A0N4VM76_ENTVE</name>
<dbReference type="Proteomes" id="UP000274131">
    <property type="component" value="Unassembled WGS sequence"/>
</dbReference>
<evidence type="ECO:0000313" key="1">
    <source>
        <dbReference type="EMBL" id="VDD96521.1"/>
    </source>
</evidence>
<reference evidence="3" key="1">
    <citation type="submission" date="2017-02" db="UniProtKB">
        <authorList>
            <consortium name="WormBaseParasite"/>
        </authorList>
    </citation>
    <scope>IDENTIFICATION</scope>
</reference>
<dbReference type="AlphaFoldDB" id="A0A0N4VM76"/>
<evidence type="ECO:0000313" key="3">
    <source>
        <dbReference type="WBParaSite" id="EVEC_0001202701-mRNA-1"/>
    </source>
</evidence>
<reference evidence="1 2" key="2">
    <citation type="submission" date="2018-10" db="EMBL/GenBank/DDBJ databases">
        <authorList>
            <consortium name="Pathogen Informatics"/>
        </authorList>
    </citation>
    <scope>NUCLEOTIDE SEQUENCE [LARGE SCALE GENOMIC DNA]</scope>
</reference>
<proteinExistence type="predicted"/>
<protein>
    <submittedName>
        <fullName evidence="1 3">Uncharacterized protein</fullName>
    </submittedName>
</protein>
<keyword evidence="2" id="KW-1185">Reference proteome</keyword>
<gene>
    <name evidence="1" type="ORF">EVEC_LOCUS11272</name>
</gene>
<dbReference type="WBParaSite" id="EVEC_0001202701-mRNA-1">
    <property type="protein sequence ID" value="EVEC_0001202701-mRNA-1"/>
    <property type="gene ID" value="EVEC_0001202701"/>
</dbReference>
<evidence type="ECO:0000313" key="2">
    <source>
        <dbReference type="Proteomes" id="UP000274131"/>
    </source>
</evidence>
<accession>A0A0N4VM76</accession>
<sequence length="135" mass="15429">MRERHWRNELVLSKEYGQTLRGVSYPFTQHVHYVAYNYSSEQLTKGRSVRSRITLEKDCEPALNRAKISLISQHSTFILKATVYEKKVRKIVNLNTDLERVEEELSCGVSGSLVFTTVVEYASPFACGKVVGSRL</sequence>
<dbReference type="EMBL" id="UXUI01011807">
    <property type="protein sequence ID" value="VDD96521.1"/>
    <property type="molecule type" value="Genomic_DNA"/>
</dbReference>
<organism evidence="3">
    <name type="scientific">Enterobius vermicularis</name>
    <name type="common">Human pinworm</name>
    <dbReference type="NCBI Taxonomy" id="51028"/>
    <lineage>
        <taxon>Eukaryota</taxon>
        <taxon>Metazoa</taxon>
        <taxon>Ecdysozoa</taxon>
        <taxon>Nematoda</taxon>
        <taxon>Chromadorea</taxon>
        <taxon>Rhabditida</taxon>
        <taxon>Spirurina</taxon>
        <taxon>Oxyuridomorpha</taxon>
        <taxon>Oxyuroidea</taxon>
        <taxon>Oxyuridae</taxon>
        <taxon>Enterobius</taxon>
    </lineage>
</organism>